<evidence type="ECO:0000256" key="1">
    <source>
        <dbReference type="ARBA" id="ARBA00022441"/>
    </source>
</evidence>
<reference evidence="3 4" key="1">
    <citation type="submission" date="2016-07" db="EMBL/GenBank/DDBJ databases">
        <title>Pervasive Adenine N6-methylation of Active Genes in Fungi.</title>
        <authorList>
            <consortium name="DOE Joint Genome Institute"/>
            <person name="Mondo S.J."/>
            <person name="Dannebaum R.O."/>
            <person name="Kuo R.C."/>
            <person name="Labutti K."/>
            <person name="Haridas S."/>
            <person name="Kuo A."/>
            <person name="Salamov A."/>
            <person name="Ahrendt S.R."/>
            <person name="Lipzen A."/>
            <person name="Sullivan W."/>
            <person name="Andreopoulos W.B."/>
            <person name="Clum A."/>
            <person name="Lindquist E."/>
            <person name="Daum C."/>
            <person name="Ramamoorthy G.K."/>
            <person name="Gryganskyi A."/>
            <person name="Culley D."/>
            <person name="Magnuson J.K."/>
            <person name="James T.Y."/>
            <person name="O'Malley M.A."/>
            <person name="Stajich J.E."/>
            <person name="Spatafora J.W."/>
            <person name="Visel A."/>
            <person name="Grigoriev I.V."/>
        </authorList>
    </citation>
    <scope>NUCLEOTIDE SEQUENCE [LARGE SCALE GENOMIC DNA]</scope>
    <source>
        <strain evidence="3 4">NRRL 2496</strain>
    </source>
</reference>
<evidence type="ECO:0000313" key="3">
    <source>
        <dbReference type="EMBL" id="ORY97234.1"/>
    </source>
</evidence>
<dbReference type="SUPFAM" id="SSF117281">
    <property type="entry name" value="Kelch motif"/>
    <property type="match status" value="1"/>
</dbReference>
<evidence type="ECO:0000256" key="2">
    <source>
        <dbReference type="ARBA" id="ARBA00022737"/>
    </source>
</evidence>
<sequence length="277" mass="29665">MAILPVNVPYSLTDPPWRSSSGPQSSVGGPVVYSHTAFVGGGHGDSMILVGGVMPATEKSSSDDAITAYSYATSTGRWNSFTLPSGNYLNREGAASSVTSNGDAYIWGGKRASVNKTGLTNGGTRTRLPPNMYRVDTLNPVNSTIAPDTSPMPNLRYAHTQTLINNRTIVVLGGFEGHTGEAVSLADIWLYDIYDNQWSHVNAKLDKDSKPANRSSHSQLLMPDGKSILIYGGYDGYHVFNDVAVLDTQTWTWTIKNTNAAVQGRADVSAPGVFDSD</sequence>
<name>A0A1X2HE50_SYNRA</name>
<dbReference type="OMA" id="WTHITAE"/>
<dbReference type="Proteomes" id="UP000242180">
    <property type="component" value="Unassembled WGS sequence"/>
</dbReference>
<evidence type="ECO:0008006" key="5">
    <source>
        <dbReference type="Google" id="ProtNLM"/>
    </source>
</evidence>
<dbReference type="InterPro" id="IPR015915">
    <property type="entry name" value="Kelch-typ_b-propeller"/>
</dbReference>
<keyword evidence="2" id="KW-0677">Repeat</keyword>
<dbReference type="AlphaFoldDB" id="A0A1X2HE50"/>
<organism evidence="3 4">
    <name type="scientific">Syncephalastrum racemosum</name>
    <name type="common">Filamentous fungus</name>
    <dbReference type="NCBI Taxonomy" id="13706"/>
    <lineage>
        <taxon>Eukaryota</taxon>
        <taxon>Fungi</taxon>
        <taxon>Fungi incertae sedis</taxon>
        <taxon>Mucoromycota</taxon>
        <taxon>Mucoromycotina</taxon>
        <taxon>Mucoromycetes</taxon>
        <taxon>Mucorales</taxon>
        <taxon>Syncephalastraceae</taxon>
        <taxon>Syncephalastrum</taxon>
    </lineage>
</organism>
<dbReference type="EMBL" id="MCGN01000004">
    <property type="protein sequence ID" value="ORY97234.1"/>
    <property type="molecule type" value="Genomic_DNA"/>
</dbReference>
<dbReference type="STRING" id="13706.A0A1X2HE50"/>
<dbReference type="InParanoid" id="A0A1X2HE50"/>
<comment type="caution">
    <text evidence="3">The sequence shown here is derived from an EMBL/GenBank/DDBJ whole genome shotgun (WGS) entry which is preliminary data.</text>
</comment>
<dbReference type="PANTHER" id="PTHR46093:SF18">
    <property type="entry name" value="FIBRONECTIN TYPE-III DOMAIN-CONTAINING PROTEIN"/>
    <property type="match status" value="1"/>
</dbReference>
<dbReference type="Pfam" id="PF24681">
    <property type="entry name" value="Kelch_KLHDC2_KLHL20_DRC7"/>
    <property type="match status" value="1"/>
</dbReference>
<dbReference type="OrthoDB" id="432528at2759"/>
<protein>
    <recommendedName>
        <fullName evidence="5">Galactose oxidase</fullName>
    </recommendedName>
</protein>
<dbReference type="Gene3D" id="2.120.10.80">
    <property type="entry name" value="Kelch-type beta propeller"/>
    <property type="match status" value="2"/>
</dbReference>
<evidence type="ECO:0000313" key="4">
    <source>
        <dbReference type="Proteomes" id="UP000242180"/>
    </source>
</evidence>
<keyword evidence="4" id="KW-1185">Reference proteome</keyword>
<accession>A0A1X2HE50</accession>
<gene>
    <name evidence="3" type="ORF">BCR43DRAFT_438568</name>
</gene>
<proteinExistence type="predicted"/>
<keyword evidence="1" id="KW-0880">Kelch repeat</keyword>
<dbReference type="PANTHER" id="PTHR46093">
    <property type="entry name" value="ACYL-COA-BINDING DOMAIN-CONTAINING PROTEIN 5"/>
    <property type="match status" value="1"/>
</dbReference>